<dbReference type="EMBL" id="GBRH01168363">
    <property type="protein sequence ID" value="JAE29533.1"/>
    <property type="molecule type" value="Transcribed_RNA"/>
</dbReference>
<sequence length="42" mass="4564">MVLTSNPCRILSTSLSLAPNFYSPQDLLLVELVTAADSLLRT</sequence>
<reference evidence="1" key="1">
    <citation type="submission" date="2014-09" db="EMBL/GenBank/DDBJ databases">
        <authorList>
            <person name="Magalhaes I.L.F."/>
            <person name="Oliveira U."/>
            <person name="Santos F.R."/>
            <person name="Vidigal T.H.D.A."/>
            <person name="Brescovit A.D."/>
            <person name="Santos A.J."/>
        </authorList>
    </citation>
    <scope>NUCLEOTIDE SEQUENCE</scope>
    <source>
        <tissue evidence="1">Shoot tissue taken approximately 20 cm above the soil surface</tissue>
    </source>
</reference>
<dbReference type="AlphaFoldDB" id="A0A0A9H9H5"/>
<accession>A0A0A9H9H5</accession>
<evidence type="ECO:0000313" key="1">
    <source>
        <dbReference type="EMBL" id="JAE29533.1"/>
    </source>
</evidence>
<proteinExistence type="predicted"/>
<reference evidence="1" key="2">
    <citation type="journal article" date="2015" name="Data Brief">
        <title>Shoot transcriptome of the giant reed, Arundo donax.</title>
        <authorList>
            <person name="Barrero R.A."/>
            <person name="Guerrero F.D."/>
            <person name="Moolhuijzen P."/>
            <person name="Goolsby J.A."/>
            <person name="Tidwell J."/>
            <person name="Bellgard S.E."/>
            <person name="Bellgard M.I."/>
        </authorList>
    </citation>
    <scope>NUCLEOTIDE SEQUENCE</scope>
    <source>
        <tissue evidence="1">Shoot tissue taken approximately 20 cm above the soil surface</tissue>
    </source>
</reference>
<protein>
    <submittedName>
        <fullName evidence="1">Uncharacterized protein</fullName>
    </submittedName>
</protein>
<organism evidence="1">
    <name type="scientific">Arundo donax</name>
    <name type="common">Giant reed</name>
    <name type="synonym">Donax arundinaceus</name>
    <dbReference type="NCBI Taxonomy" id="35708"/>
    <lineage>
        <taxon>Eukaryota</taxon>
        <taxon>Viridiplantae</taxon>
        <taxon>Streptophyta</taxon>
        <taxon>Embryophyta</taxon>
        <taxon>Tracheophyta</taxon>
        <taxon>Spermatophyta</taxon>
        <taxon>Magnoliopsida</taxon>
        <taxon>Liliopsida</taxon>
        <taxon>Poales</taxon>
        <taxon>Poaceae</taxon>
        <taxon>PACMAD clade</taxon>
        <taxon>Arundinoideae</taxon>
        <taxon>Arundineae</taxon>
        <taxon>Arundo</taxon>
    </lineage>
</organism>
<name>A0A0A9H9H5_ARUDO</name>